<comment type="caution">
    <text evidence="1">The sequence shown here is derived from an EMBL/GenBank/DDBJ whole genome shotgun (WGS) entry which is preliminary data.</text>
</comment>
<keyword evidence="2" id="KW-1185">Reference proteome</keyword>
<evidence type="ECO:0000313" key="2">
    <source>
        <dbReference type="Proteomes" id="UP001164250"/>
    </source>
</evidence>
<dbReference type="Proteomes" id="UP001164250">
    <property type="component" value="Chromosome 11"/>
</dbReference>
<protein>
    <submittedName>
        <fullName evidence="1">Uncharacterized protein</fullName>
    </submittedName>
</protein>
<dbReference type="EMBL" id="CM047907">
    <property type="protein sequence ID" value="KAJ0084241.1"/>
    <property type="molecule type" value="Genomic_DNA"/>
</dbReference>
<reference evidence="2" key="1">
    <citation type="journal article" date="2023" name="G3 (Bethesda)">
        <title>Genome assembly and association tests identify interacting loci associated with vigor, precocity, and sex in interspecific pistachio rootstocks.</title>
        <authorList>
            <person name="Palmer W."/>
            <person name="Jacygrad E."/>
            <person name="Sagayaradj S."/>
            <person name="Cavanaugh K."/>
            <person name="Han R."/>
            <person name="Bertier L."/>
            <person name="Beede B."/>
            <person name="Kafkas S."/>
            <person name="Golino D."/>
            <person name="Preece J."/>
            <person name="Michelmore R."/>
        </authorList>
    </citation>
    <scope>NUCLEOTIDE SEQUENCE [LARGE SCALE GENOMIC DNA]</scope>
</reference>
<proteinExistence type="predicted"/>
<sequence>MSNKEGEVVCVTGGSGCIGSWLVRLLLDRRYTVHATVRNLDDEKETEHLKALEGADTRLRLFQINLLDYDSIFDAINGCAGVFHLASPCIVDQVLDPEKELLDPAIKGTVNVLSAAKAVGVKRVVVTSSISAITPSPKWPADKVKAEDCWTDVEYCKLKELWYPLSKTLAEKAAWEFAKENGLNVVVVNPGTVMGPVIPPTLNASMHMLVRLLQGCTETYENFFMGSVHFKDVALAHILVYENPSASGRHLCVEAISHYGDFVAKVAELFLNIMCPGNRSYFLHSMLDLEQDNPHLFLEL</sequence>
<accession>A0ACC1AES9</accession>
<name>A0ACC1AES9_9ROSI</name>
<gene>
    <name evidence="1" type="ORF">Patl1_31027</name>
</gene>
<organism evidence="1 2">
    <name type="scientific">Pistacia atlantica</name>
    <dbReference type="NCBI Taxonomy" id="434234"/>
    <lineage>
        <taxon>Eukaryota</taxon>
        <taxon>Viridiplantae</taxon>
        <taxon>Streptophyta</taxon>
        <taxon>Embryophyta</taxon>
        <taxon>Tracheophyta</taxon>
        <taxon>Spermatophyta</taxon>
        <taxon>Magnoliopsida</taxon>
        <taxon>eudicotyledons</taxon>
        <taxon>Gunneridae</taxon>
        <taxon>Pentapetalae</taxon>
        <taxon>rosids</taxon>
        <taxon>malvids</taxon>
        <taxon>Sapindales</taxon>
        <taxon>Anacardiaceae</taxon>
        <taxon>Pistacia</taxon>
    </lineage>
</organism>
<evidence type="ECO:0000313" key="1">
    <source>
        <dbReference type="EMBL" id="KAJ0084241.1"/>
    </source>
</evidence>